<dbReference type="Proteomes" id="UP000231094">
    <property type="component" value="Unassembled WGS sequence"/>
</dbReference>
<dbReference type="EMBL" id="MEIV01000054">
    <property type="protein sequence ID" value="PIT61815.1"/>
    <property type="molecule type" value="Genomic_DNA"/>
</dbReference>
<feature type="compositionally biased region" description="Low complexity" evidence="1">
    <location>
        <begin position="149"/>
        <end position="162"/>
    </location>
</feature>
<name>A0A2N9Y344_9NEIS</name>
<reference evidence="3 4" key="1">
    <citation type="journal article" date="2017" name="MBio">
        <title>Type VI secretion-mediated competition in the bee gut microbiome.</title>
        <authorList>
            <person name="Steele M.I."/>
            <person name="Kwong W.K."/>
            <person name="Powell J.E."/>
            <person name="Whiteley M."/>
            <person name="Moran N.A."/>
        </authorList>
    </citation>
    <scope>NUCLEOTIDE SEQUENCE [LARGE SCALE GENOMIC DNA]</scope>
    <source>
        <strain evidence="3 4">PEB0171</strain>
    </source>
</reference>
<dbReference type="RefSeq" id="WP_100115931.1">
    <property type="nucleotide sequence ID" value="NZ_MEIV01000054.1"/>
</dbReference>
<accession>A0A2N9Y344</accession>
<keyword evidence="2" id="KW-0472">Membrane</keyword>
<comment type="caution">
    <text evidence="3">The sequence shown here is derived from an EMBL/GenBank/DDBJ whole genome shotgun (WGS) entry which is preliminary data.</text>
</comment>
<dbReference type="AlphaFoldDB" id="A0A2N9Y344"/>
<proteinExistence type="predicted"/>
<feature type="compositionally biased region" description="Polar residues" evidence="1">
    <location>
        <begin position="104"/>
        <end position="123"/>
    </location>
</feature>
<evidence type="ECO:0000256" key="1">
    <source>
        <dbReference type="SAM" id="MobiDB-lite"/>
    </source>
</evidence>
<keyword evidence="2" id="KW-1133">Transmembrane helix</keyword>
<evidence type="ECO:0000313" key="3">
    <source>
        <dbReference type="EMBL" id="PIT61815.1"/>
    </source>
</evidence>
<feature type="transmembrane region" description="Helical" evidence="2">
    <location>
        <begin position="21"/>
        <end position="47"/>
    </location>
</feature>
<protein>
    <submittedName>
        <fullName evidence="3">Uncharacterized protein</fullName>
    </submittedName>
</protein>
<evidence type="ECO:0000256" key="2">
    <source>
        <dbReference type="SAM" id="Phobius"/>
    </source>
</evidence>
<keyword evidence="2" id="KW-0812">Transmembrane</keyword>
<feature type="region of interest" description="Disordered" evidence="1">
    <location>
        <begin position="104"/>
        <end position="174"/>
    </location>
</feature>
<sequence length="174" mass="18355">MSTKPTRPETKNKKNAVKTGLSTFSKILLSLFLILTISVFLFVFHAWQVLNSSSETTELPSQASFEVLTPTGAPETGSNVQTPVFSPNPAITAASDSIQIASEPTLPSTTIGGTNTGPRTTPDNLEEVQPLTPINVPAATNRESNSETPAKPAPVAKQKPAANGNNGKPLDNLF</sequence>
<organism evidence="3 4">
    <name type="scientific">Snodgrassella alvi</name>
    <dbReference type="NCBI Taxonomy" id="1196083"/>
    <lineage>
        <taxon>Bacteria</taxon>
        <taxon>Pseudomonadati</taxon>
        <taxon>Pseudomonadota</taxon>
        <taxon>Betaproteobacteria</taxon>
        <taxon>Neisseriales</taxon>
        <taxon>Neisseriaceae</taxon>
        <taxon>Snodgrassella</taxon>
    </lineage>
</organism>
<gene>
    <name evidence="3" type="ORF">BHC47_06585</name>
</gene>
<evidence type="ECO:0000313" key="4">
    <source>
        <dbReference type="Proteomes" id="UP000231094"/>
    </source>
</evidence>